<dbReference type="SUPFAM" id="SSF82171">
    <property type="entry name" value="DPP6 N-terminal domain-like"/>
    <property type="match status" value="1"/>
</dbReference>
<name>A0A4U1L3D6_9SPHN</name>
<keyword evidence="3" id="KW-0732">Signal</keyword>
<dbReference type="PANTHER" id="PTHR11731:SF193">
    <property type="entry name" value="DIPEPTIDYL PEPTIDASE 9"/>
    <property type="match status" value="1"/>
</dbReference>
<dbReference type="InterPro" id="IPR002469">
    <property type="entry name" value="Peptidase_S9B_N"/>
</dbReference>
<dbReference type="OrthoDB" id="1094230at2"/>
<evidence type="ECO:0000259" key="5">
    <source>
        <dbReference type="Pfam" id="PF00930"/>
    </source>
</evidence>
<dbReference type="InterPro" id="IPR050278">
    <property type="entry name" value="Serine_Prot_S9B/DPPIV"/>
</dbReference>
<dbReference type="PROSITE" id="PS00708">
    <property type="entry name" value="PRO_ENDOPEP_SER"/>
    <property type="match status" value="1"/>
</dbReference>
<gene>
    <name evidence="6" type="ORF">FBR43_08140</name>
</gene>
<feature type="domain" description="Peptidase S9 prolyl oligopeptidase catalytic" evidence="4">
    <location>
        <begin position="548"/>
        <end position="743"/>
    </location>
</feature>
<protein>
    <submittedName>
        <fullName evidence="6">S9 family peptidase</fullName>
    </submittedName>
</protein>
<accession>A0A4U1L3D6</accession>
<evidence type="ECO:0000259" key="4">
    <source>
        <dbReference type="Pfam" id="PF00326"/>
    </source>
</evidence>
<feature type="chain" id="PRO_5020329099" evidence="3">
    <location>
        <begin position="20"/>
        <end position="747"/>
    </location>
</feature>
<dbReference type="SUPFAM" id="SSF53474">
    <property type="entry name" value="alpha/beta-Hydrolases"/>
    <property type="match status" value="1"/>
</dbReference>
<evidence type="ECO:0000313" key="7">
    <source>
        <dbReference type="Proteomes" id="UP000309138"/>
    </source>
</evidence>
<dbReference type="PANTHER" id="PTHR11731">
    <property type="entry name" value="PROTEASE FAMILY S9B,C DIPEPTIDYL-PEPTIDASE IV-RELATED"/>
    <property type="match status" value="1"/>
</dbReference>
<dbReference type="InterPro" id="IPR002471">
    <property type="entry name" value="Pept_S9_AS"/>
</dbReference>
<dbReference type="InterPro" id="IPR029058">
    <property type="entry name" value="AB_hydrolase_fold"/>
</dbReference>
<dbReference type="Pfam" id="PF00326">
    <property type="entry name" value="Peptidase_S9"/>
    <property type="match status" value="1"/>
</dbReference>
<feature type="signal peptide" evidence="3">
    <location>
        <begin position="1"/>
        <end position="19"/>
    </location>
</feature>
<dbReference type="RefSeq" id="WP_136942684.1">
    <property type="nucleotide sequence ID" value="NZ_SWKR01000002.1"/>
</dbReference>
<dbReference type="EMBL" id="SWKR01000002">
    <property type="protein sequence ID" value="TKD50740.1"/>
    <property type="molecule type" value="Genomic_DNA"/>
</dbReference>
<evidence type="ECO:0000256" key="3">
    <source>
        <dbReference type="SAM" id="SignalP"/>
    </source>
</evidence>
<feature type="domain" description="Dipeptidylpeptidase IV N-terminal" evidence="5">
    <location>
        <begin position="140"/>
        <end position="460"/>
    </location>
</feature>
<dbReference type="Pfam" id="PF00930">
    <property type="entry name" value="DPPIV_N"/>
    <property type="match status" value="1"/>
</dbReference>
<evidence type="ECO:0000256" key="1">
    <source>
        <dbReference type="ARBA" id="ARBA00022670"/>
    </source>
</evidence>
<comment type="caution">
    <text evidence="6">The sequence shown here is derived from an EMBL/GenBank/DDBJ whole genome shotgun (WGS) entry which is preliminary data.</text>
</comment>
<dbReference type="AlphaFoldDB" id="A0A4U1L3D6"/>
<keyword evidence="2" id="KW-0378">Hydrolase</keyword>
<evidence type="ECO:0000256" key="2">
    <source>
        <dbReference type="ARBA" id="ARBA00022801"/>
    </source>
</evidence>
<dbReference type="GO" id="GO:0008239">
    <property type="term" value="F:dipeptidyl-peptidase activity"/>
    <property type="evidence" value="ECO:0007669"/>
    <property type="project" value="TreeGrafter"/>
</dbReference>
<dbReference type="InterPro" id="IPR001375">
    <property type="entry name" value="Peptidase_S9_cat"/>
</dbReference>
<dbReference type="GO" id="GO:0006508">
    <property type="term" value="P:proteolysis"/>
    <property type="evidence" value="ECO:0007669"/>
    <property type="project" value="UniProtKB-KW"/>
</dbReference>
<dbReference type="Gene3D" id="2.140.10.30">
    <property type="entry name" value="Dipeptidylpeptidase IV, N-terminal domain"/>
    <property type="match status" value="1"/>
</dbReference>
<dbReference type="Proteomes" id="UP000309138">
    <property type="component" value="Unassembled WGS sequence"/>
</dbReference>
<evidence type="ECO:0000313" key="6">
    <source>
        <dbReference type="EMBL" id="TKD50740.1"/>
    </source>
</evidence>
<keyword evidence="7" id="KW-1185">Reference proteome</keyword>
<proteinExistence type="predicted"/>
<keyword evidence="1" id="KW-0645">Protease</keyword>
<sequence length="747" mass="82734">MRTWLAGLMLASTSIGAVASESVQRAASTPVADPAAIPLERLFGGVPLSGVGGFPPRLSPDGTMLTQLRARADEPQRLDLWAMDMTSGEWRMLLDSRKFTTGAELSEAEKMQRERLRIGGTQGVVRYDFAPDGRSILVPLDGDLYLATLSGDVRRLTQGGAGALNPVISPRGNYVSFVRDQNLFVMPATGGTAQAVTPDGKDTVHWGEAEFVADEEMHRRTGYWWSPDDTRIAVARYDEAPVAVLTRAAIGAEGTRLYEQRYPLAGTDNVLIDLYVMNPDGSGRTKVDLGENRDIYLARVDWSADGRTLLVQRQSRDQKTLDMLAVDPATGRSRVLFTEKAGERSWINLHDNLKPLKDGSLVWTSERDGFSHLYRFTGGNWRQLTRGSWNVAEVLAVDEGRGRVFLTGNKDGVLERHVYAVPLAGGEPQRLTEAGWWNEASMDAKASRLIVTRSNPSQPPQRYLADTAGTRTRWLSENRVDGSHPYAPFAASHVVPEFGTLKAADGSVLHYQMLSPRREPGRRYPVFFTYYGGPGPQTVTRGWTDPMHQMMVDRGWIVFRLDNRGSANRGRAFEDQIYHAMGTVEVEDQLLAANWLKQQPFVDGDRIGTFGWSYGGYMTLKLLEAAPGTFAAGVAGAPVSKWELYDTHYTERYMGDPRRVPQAYAASSTIGDAGKIADPLLVIHGMADDNVFLDNSTAMMAALQQQGVVFESMLYPGQTHAFGDPKLRLHYWKTMLDFYDRHVLAGD</sequence>
<reference evidence="6 7" key="1">
    <citation type="submission" date="2019-04" db="EMBL/GenBank/DDBJ databases">
        <authorList>
            <person name="Yang Y."/>
            <person name="Wei D."/>
        </authorList>
    </citation>
    <scope>NUCLEOTIDE SEQUENCE [LARGE SCALE GENOMIC DNA]</scope>
    <source>
        <strain evidence="6 7">L-1-4w-11</strain>
    </source>
</reference>
<organism evidence="6 7">
    <name type="scientific">Sphingomonas baiyangensis</name>
    <dbReference type="NCBI Taxonomy" id="2572576"/>
    <lineage>
        <taxon>Bacteria</taxon>
        <taxon>Pseudomonadati</taxon>
        <taxon>Pseudomonadota</taxon>
        <taxon>Alphaproteobacteria</taxon>
        <taxon>Sphingomonadales</taxon>
        <taxon>Sphingomonadaceae</taxon>
        <taxon>Sphingomonas</taxon>
    </lineage>
</organism>
<dbReference type="Gene3D" id="3.40.50.1820">
    <property type="entry name" value="alpha/beta hydrolase"/>
    <property type="match status" value="1"/>
</dbReference>
<dbReference type="GO" id="GO:0004252">
    <property type="term" value="F:serine-type endopeptidase activity"/>
    <property type="evidence" value="ECO:0007669"/>
    <property type="project" value="InterPro"/>
</dbReference>